<keyword evidence="1" id="KW-1133">Transmembrane helix</keyword>
<accession>A0A2N3G6U6</accession>
<dbReference type="AlphaFoldDB" id="A0A2N3G6U6"/>
<gene>
    <name evidence="2" type="ORF">CVT63_02750</name>
</gene>
<name>A0A2N3G6U6_9ACTN</name>
<evidence type="ECO:0000313" key="3">
    <source>
        <dbReference type="Proteomes" id="UP000233654"/>
    </source>
</evidence>
<proteinExistence type="predicted"/>
<keyword evidence="1" id="KW-0472">Membrane</keyword>
<sequence>MTSFSDLVVYLPDWRNRLLTPKVKCGILVYMEIDTSRLRKEDYACLVAGYALLISIFLPWYRQGIFRLSGWDVTKLAIILMIASFVCILIVIATAIGIDFAEEYGFALVALGAASLVSVVARVFVRQSGYLFTYGIILALLASIAVVVAGGVKLARMYLLPTADHSM</sequence>
<evidence type="ECO:0000313" key="2">
    <source>
        <dbReference type="EMBL" id="PKQ28436.1"/>
    </source>
</evidence>
<feature type="transmembrane region" description="Helical" evidence="1">
    <location>
        <begin position="43"/>
        <end position="61"/>
    </location>
</feature>
<keyword evidence="1" id="KW-0812">Transmembrane</keyword>
<evidence type="ECO:0000256" key="1">
    <source>
        <dbReference type="SAM" id="Phobius"/>
    </source>
</evidence>
<feature type="transmembrane region" description="Helical" evidence="1">
    <location>
        <begin position="131"/>
        <end position="152"/>
    </location>
</feature>
<protein>
    <submittedName>
        <fullName evidence="2">Uncharacterized protein</fullName>
    </submittedName>
</protein>
<dbReference type="EMBL" id="PHEX01000016">
    <property type="protein sequence ID" value="PKQ28436.1"/>
    <property type="molecule type" value="Genomic_DNA"/>
</dbReference>
<dbReference type="Proteomes" id="UP000233654">
    <property type="component" value="Unassembled WGS sequence"/>
</dbReference>
<feature type="transmembrane region" description="Helical" evidence="1">
    <location>
        <begin position="76"/>
        <end position="98"/>
    </location>
</feature>
<reference evidence="2 3" key="1">
    <citation type="journal article" date="2017" name="ISME J.">
        <title>Potential for microbial H2 and metal transformations associated with novel bacteria and archaea in deep terrestrial subsurface sediments.</title>
        <authorList>
            <person name="Hernsdorf A.W."/>
            <person name="Amano Y."/>
            <person name="Miyakawa K."/>
            <person name="Ise K."/>
            <person name="Suzuki Y."/>
            <person name="Anantharaman K."/>
            <person name="Probst A."/>
            <person name="Burstein D."/>
            <person name="Thomas B.C."/>
            <person name="Banfield J.F."/>
        </authorList>
    </citation>
    <scope>NUCLEOTIDE SEQUENCE [LARGE SCALE GENOMIC DNA]</scope>
    <source>
        <strain evidence="2">HGW-Actinobacteria-3</strain>
    </source>
</reference>
<organism evidence="2 3">
    <name type="scientific">Candidatus Anoxymicrobium japonicum</name>
    <dbReference type="NCBI Taxonomy" id="2013648"/>
    <lineage>
        <taxon>Bacteria</taxon>
        <taxon>Bacillati</taxon>
        <taxon>Actinomycetota</taxon>
        <taxon>Candidatus Geothermincolia</taxon>
        <taxon>Candidatus Geothermincolales</taxon>
        <taxon>Candidatus Anoxymicrobiaceae</taxon>
        <taxon>Candidatus Anoxymicrobium</taxon>
    </lineage>
</organism>
<comment type="caution">
    <text evidence="2">The sequence shown here is derived from an EMBL/GenBank/DDBJ whole genome shotgun (WGS) entry which is preliminary data.</text>
</comment>
<feature type="transmembrane region" description="Helical" evidence="1">
    <location>
        <begin position="105"/>
        <end position="125"/>
    </location>
</feature>